<name>A0A9D5APK5_PEA</name>
<dbReference type="Gramene" id="Psat04G0165500-T1">
    <property type="protein sequence ID" value="KAI5416708.1"/>
    <property type="gene ID" value="KIW84_041655"/>
</dbReference>
<keyword evidence="2" id="KW-1185">Reference proteome</keyword>
<dbReference type="PANTHER" id="PTHR33474:SF2">
    <property type="entry name" value="TRANSMEMBRANE PROTEIN"/>
    <property type="match status" value="1"/>
</dbReference>
<accession>A0A9D5APK5</accession>
<comment type="caution">
    <text evidence="1">The sequence shown here is derived from an EMBL/GenBank/DDBJ whole genome shotgun (WGS) entry which is preliminary data.</text>
</comment>
<evidence type="ECO:0000313" key="1">
    <source>
        <dbReference type="EMBL" id="KAI5416708.1"/>
    </source>
</evidence>
<protein>
    <submittedName>
        <fullName evidence="1">Uncharacterized protein</fullName>
    </submittedName>
</protein>
<dbReference type="EMBL" id="JAMSHJ010000004">
    <property type="protein sequence ID" value="KAI5416708.1"/>
    <property type="molecule type" value="Genomic_DNA"/>
</dbReference>
<evidence type="ECO:0000313" key="2">
    <source>
        <dbReference type="Proteomes" id="UP001058974"/>
    </source>
</evidence>
<organism evidence="1 2">
    <name type="scientific">Pisum sativum</name>
    <name type="common">Garden pea</name>
    <name type="synonym">Lathyrus oleraceus</name>
    <dbReference type="NCBI Taxonomy" id="3888"/>
    <lineage>
        <taxon>Eukaryota</taxon>
        <taxon>Viridiplantae</taxon>
        <taxon>Streptophyta</taxon>
        <taxon>Embryophyta</taxon>
        <taxon>Tracheophyta</taxon>
        <taxon>Spermatophyta</taxon>
        <taxon>Magnoliopsida</taxon>
        <taxon>eudicotyledons</taxon>
        <taxon>Gunneridae</taxon>
        <taxon>Pentapetalae</taxon>
        <taxon>rosids</taxon>
        <taxon>fabids</taxon>
        <taxon>Fabales</taxon>
        <taxon>Fabaceae</taxon>
        <taxon>Papilionoideae</taxon>
        <taxon>50 kb inversion clade</taxon>
        <taxon>NPAAA clade</taxon>
        <taxon>Hologalegina</taxon>
        <taxon>IRL clade</taxon>
        <taxon>Fabeae</taxon>
        <taxon>Lathyrus</taxon>
    </lineage>
</organism>
<dbReference type="Proteomes" id="UP001058974">
    <property type="component" value="Chromosome 4"/>
</dbReference>
<gene>
    <name evidence="1" type="ORF">KIW84_041655</name>
</gene>
<dbReference type="AlphaFoldDB" id="A0A9D5APK5"/>
<proteinExistence type="predicted"/>
<dbReference type="PANTHER" id="PTHR33474">
    <property type="entry name" value="TRANSMEMBRANE PROTEIN"/>
    <property type="match status" value="1"/>
</dbReference>
<sequence>MRGKHSLDLFLRRIIAGMVRTFFRLFVILLGLSHLICSTAVPVTRTENLMQDVQVHLITLENTPKVITEKNLQLEELNITERMDLELHDYPPSGANGRHTPRAP</sequence>
<reference evidence="1 2" key="1">
    <citation type="journal article" date="2022" name="Nat. Genet.">
        <title>Improved pea reference genome and pan-genome highlight genomic features and evolutionary characteristics.</title>
        <authorList>
            <person name="Yang T."/>
            <person name="Liu R."/>
            <person name="Luo Y."/>
            <person name="Hu S."/>
            <person name="Wang D."/>
            <person name="Wang C."/>
            <person name="Pandey M.K."/>
            <person name="Ge S."/>
            <person name="Xu Q."/>
            <person name="Li N."/>
            <person name="Li G."/>
            <person name="Huang Y."/>
            <person name="Saxena R.K."/>
            <person name="Ji Y."/>
            <person name="Li M."/>
            <person name="Yan X."/>
            <person name="He Y."/>
            <person name="Liu Y."/>
            <person name="Wang X."/>
            <person name="Xiang C."/>
            <person name="Varshney R.K."/>
            <person name="Ding H."/>
            <person name="Gao S."/>
            <person name="Zong X."/>
        </authorList>
    </citation>
    <scope>NUCLEOTIDE SEQUENCE [LARGE SCALE GENOMIC DNA]</scope>
    <source>
        <strain evidence="1 2">cv. Zhongwan 6</strain>
    </source>
</reference>
<dbReference type="OrthoDB" id="747636at2759"/>